<organism evidence="2 3">
    <name type="scientific">Curtobacterium oceanosedimentum</name>
    <dbReference type="NCBI Taxonomy" id="465820"/>
    <lineage>
        <taxon>Bacteria</taxon>
        <taxon>Bacillati</taxon>
        <taxon>Actinomycetota</taxon>
        <taxon>Actinomycetes</taxon>
        <taxon>Micrococcales</taxon>
        <taxon>Microbacteriaceae</taxon>
        <taxon>Curtobacterium</taxon>
    </lineage>
</organism>
<accession>A0ABR5SAS1</accession>
<name>A0ABR5SAS1_9MICO</name>
<sequence length="108" mass="11356">MSDDVRERSTAWQLGWLAVSGPAVIVVSVVLYILLHAAFMGYAVVLLQLWVLAAVVFGICAVVTGTRARGQQRRDATRGAVIGVVGAVLSVAELVAFGSLVALLTGQY</sequence>
<dbReference type="Proteomes" id="UP000078335">
    <property type="component" value="Unassembled WGS sequence"/>
</dbReference>
<dbReference type="RefSeq" id="WP_058727736.1">
    <property type="nucleotide sequence ID" value="NZ_LDRB01000010.1"/>
</dbReference>
<protein>
    <recommendedName>
        <fullName evidence="4">DUF4190 domain-containing protein</fullName>
    </recommendedName>
</protein>
<feature type="transmembrane region" description="Helical" evidence="1">
    <location>
        <begin position="12"/>
        <end position="35"/>
    </location>
</feature>
<keyword evidence="1" id="KW-0812">Transmembrane</keyword>
<evidence type="ECO:0008006" key="4">
    <source>
        <dbReference type="Google" id="ProtNLM"/>
    </source>
</evidence>
<evidence type="ECO:0000313" key="2">
    <source>
        <dbReference type="EMBL" id="KTR42263.1"/>
    </source>
</evidence>
<feature type="transmembrane region" description="Helical" evidence="1">
    <location>
        <begin position="47"/>
        <end position="68"/>
    </location>
</feature>
<gene>
    <name evidence="2" type="ORF">NS263_02575</name>
</gene>
<keyword evidence="1" id="KW-1133">Transmembrane helix</keyword>
<reference evidence="2 3" key="1">
    <citation type="journal article" date="2016" name="Front. Microbiol.">
        <title>Genomic Resource of Rice Seed Associated Bacteria.</title>
        <authorList>
            <person name="Midha S."/>
            <person name="Bansal K."/>
            <person name="Sharma S."/>
            <person name="Kumar N."/>
            <person name="Patil P.P."/>
            <person name="Chaudhry V."/>
            <person name="Patil P.B."/>
        </authorList>
    </citation>
    <scope>NUCLEOTIDE SEQUENCE [LARGE SCALE GENOMIC DNA]</scope>
    <source>
        <strain evidence="2 3">NS263</strain>
    </source>
</reference>
<feature type="transmembrane region" description="Helical" evidence="1">
    <location>
        <begin position="80"/>
        <end position="104"/>
    </location>
</feature>
<proteinExistence type="predicted"/>
<comment type="caution">
    <text evidence="2">The sequence shown here is derived from an EMBL/GenBank/DDBJ whole genome shotgun (WGS) entry which is preliminary data.</text>
</comment>
<keyword evidence="3" id="KW-1185">Reference proteome</keyword>
<evidence type="ECO:0000256" key="1">
    <source>
        <dbReference type="SAM" id="Phobius"/>
    </source>
</evidence>
<evidence type="ECO:0000313" key="3">
    <source>
        <dbReference type="Proteomes" id="UP000078335"/>
    </source>
</evidence>
<dbReference type="EMBL" id="LDRB01000010">
    <property type="protein sequence ID" value="KTR42263.1"/>
    <property type="molecule type" value="Genomic_DNA"/>
</dbReference>
<keyword evidence="1" id="KW-0472">Membrane</keyword>